<keyword evidence="3" id="KW-1185">Reference proteome</keyword>
<dbReference type="Proteomes" id="UP000593567">
    <property type="component" value="Unassembled WGS sequence"/>
</dbReference>
<sequence>MCRWGCQTTDTTYMCKWCGTRFCKECLRGEFGTGIMRDSSWCFQCNQKKCVGKRVEYVPSANSEGKSNKASRGSNRKTGKTKKPSNKGDAKKKKGKRKK</sequence>
<reference evidence="2" key="1">
    <citation type="submission" date="2020-06" db="EMBL/GenBank/DDBJ databases">
        <title>Draft genome of Bugula neritina, a colonial animal packing powerful symbionts and potential medicines.</title>
        <authorList>
            <person name="Rayko M."/>
        </authorList>
    </citation>
    <scope>NUCLEOTIDE SEQUENCE [LARGE SCALE GENOMIC DNA]</scope>
    <source>
        <strain evidence="2">Kwan_BN1</strain>
    </source>
</reference>
<evidence type="ECO:0000313" key="3">
    <source>
        <dbReference type="Proteomes" id="UP000593567"/>
    </source>
</evidence>
<dbReference type="AlphaFoldDB" id="A0A7J7JIH3"/>
<evidence type="ECO:0000313" key="2">
    <source>
        <dbReference type="EMBL" id="KAF6025431.1"/>
    </source>
</evidence>
<feature type="compositionally biased region" description="Basic residues" evidence="1">
    <location>
        <begin position="74"/>
        <end position="99"/>
    </location>
</feature>
<feature type="compositionally biased region" description="Polar residues" evidence="1">
    <location>
        <begin position="60"/>
        <end position="73"/>
    </location>
</feature>
<evidence type="ECO:0000256" key="1">
    <source>
        <dbReference type="SAM" id="MobiDB-lite"/>
    </source>
</evidence>
<accession>A0A7J7JIH3</accession>
<gene>
    <name evidence="2" type="ORF">EB796_016271</name>
</gene>
<comment type="caution">
    <text evidence="2">The sequence shown here is derived from an EMBL/GenBank/DDBJ whole genome shotgun (WGS) entry which is preliminary data.</text>
</comment>
<dbReference type="EMBL" id="VXIV02002461">
    <property type="protein sequence ID" value="KAF6025431.1"/>
    <property type="molecule type" value="Genomic_DNA"/>
</dbReference>
<feature type="region of interest" description="Disordered" evidence="1">
    <location>
        <begin position="59"/>
        <end position="99"/>
    </location>
</feature>
<organism evidence="2 3">
    <name type="scientific">Bugula neritina</name>
    <name type="common">Brown bryozoan</name>
    <name type="synonym">Sertularia neritina</name>
    <dbReference type="NCBI Taxonomy" id="10212"/>
    <lineage>
        <taxon>Eukaryota</taxon>
        <taxon>Metazoa</taxon>
        <taxon>Spiralia</taxon>
        <taxon>Lophotrochozoa</taxon>
        <taxon>Bryozoa</taxon>
        <taxon>Gymnolaemata</taxon>
        <taxon>Cheilostomatida</taxon>
        <taxon>Flustrina</taxon>
        <taxon>Buguloidea</taxon>
        <taxon>Bugulidae</taxon>
        <taxon>Bugula</taxon>
    </lineage>
</organism>
<proteinExistence type="predicted"/>
<dbReference type="OrthoDB" id="5970946at2759"/>
<protein>
    <submittedName>
        <fullName evidence="2">Uncharacterized protein</fullName>
    </submittedName>
</protein>
<name>A0A7J7JIH3_BUGNE</name>